<protein>
    <submittedName>
        <fullName evidence="1">Type I-A CRISPR-associated protein Cas5</fullName>
    </submittedName>
</protein>
<dbReference type="InterPro" id="IPR010153">
    <property type="entry name" value="CRISPR-assoc_prot_Cas5a-typ"/>
</dbReference>
<name>A0A7J3ZK66_9CREN</name>
<comment type="caution">
    <text evidence="1">The sequence shown here is derived from an EMBL/GenBank/DDBJ whole genome shotgun (WGS) entry which is preliminary data.</text>
</comment>
<dbReference type="EMBL" id="DRZC01000048">
    <property type="protein sequence ID" value="HHQ80501.1"/>
    <property type="molecule type" value="Genomic_DNA"/>
</dbReference>
<dbReference type="NCBIfam" id="TIGR01874">
    <property type="entry name" value="cas_cas5a"/>
    <property type="match status" value="1"/>
</dbReference>
<accession>A0A7J3ZK66</accession>
<dbReference type="Gene3D" id="3.30.70.3120">
    <property type="match status" value="1"/>
</dbReference>
<reference evidence="1" key="1">
    <citation type="journal article" date="2020" name="mSystems">
        <title>Genome- and Community-Level Interaction Insights into Carbon Utilization and Element Cycling Functions of Hydrothermarchaeota in Hydrothermal Sediment.</title>
        <authorList>
            <person name="Zhou Z."/>
            <person name="Liu Y."/>
            <person name="Xu W."/>
            <person name="Pan J."/>
            <person name="Luo Z.H."/>
            <person name="Li M."/>
        </authorList>
    </citation>
    <scope>NUCLEOTIDE SEQUENCE [LARGE SCALE GENOMIC DNA]</scope>
    <source>
        <strain evidence="1">SpSt-1116</strain>
    </source>
</reference>
<organism evidence="1">
    <name type="scientific">Fervidicoccus fontis</name>
    <dbReference type="NCBI Taxonomy" id="683846"/>
    <lineage>
        <taxon>Archaea</taxon>
        <taxon>Thermoproteota</taxon>
        <taxon>Thermoprotei</taxon>
        <taxon>Fervidicoccales</taxon>
        <taxon>Fervidicoccaceae</taxon>
        <taxon>Fervidicoccus</taxon>
    </lineage>
</organism>
<sequence>MEGSGSVEGTFLRVEVSPHWGFGTALYSGTKTRPPLIAPPPTTLIGALAYPISRLLGRPENPIGGRWLLYELASTLHGVYARLDLPLIAYGEITRLKFYKKREKEVYTDAPSYVRVYSHPSGTVTLLYIFDEQKAKLIFGGDWQRLVVCAAVGIKRLGDRESLVSVKSVEYGKAKLELHDRVETSYYAPLLPGVKYFSQRNFVTVVVVDWRRASSPDYSASRRTIMIVPYDPGSLSSAPVEARAADGAKVKAWRVEGRGGAVEYAVAWT</sequence>
<evidence type="ECO:0000313" key="1">
    <source>
        <dbReference type="EMBL" id="HHQ80501.1"/>
    </source>
</evidence>
<gene>
    <name evidence="1" type="primary">cas5a</name>
    <name evidence="1" type="ORF">ENM78_03475</name>
</gene>
<dbReference type="InterPro" id="IPR053725">
    <property type="entry name" value="CRISPR_Cas5_sf"/>
</dbReference>
<proteinExistence type="predicted"/>
<dbReference type="AlphaFoldDB" id="A0A7J3ZK66"/>